<feature type="chain" id="PRO_5033023643" evidence="2">
    <location>
        <begin position="19"/>
        <end position="73"/>
    </location>
</feature>
<protein>
    <submittedName>
        <fullName evidence="3">Uncharacterized protein</fullName>
    </submittedName>
</protein>
<evidence type="ECO:0000313" key="4">
    <source>
        <dbReference type="Proteomes" id="UP000466966"/>
    </source>
</evidence>
<evidence type="ECO:0000256" key="1">
    <source>
        <dbReference type="SAM" id="MobiDB-lite"/>
    </source>
</evidence>
<evidence type="ECO:0000313" key="3">
    <source>
        <dbReference type="EMBL" id="MXO70783.1"/>
    </source>
</evidence>
<accession>A0A844YYH4</accession>
<dbReference type="Proteomes" id="UP000466966">
    <property type="component" value="Unassembled WGS sequence"/>
</dbReference>
<organism evidence="3 4">
    <name type="scientific">Alteraurantiacibacter buctensis</name>
    <dbReference type="NCBI Taxonomy" id="1503981"/>
    <lineage>
        <taxon>Bacteria</taxon>
        <taxon>Pseudomonadati</taxon>
        <taxon>Pseudomonadota</taxon>
        <taxon>Alphaproteobacteria</taxon>
        <taxon>Sphingomonadales</taxon>
        <taxon>Erythrobacteraceae</taxon>
        <taxon>Alteraurantiacibacter</taxon>
    </lineage>
</organism>
<gene>
    <name evidence="3" type="ORF">GRI99_03940</name>
</gene>
<feature type="signal peptide" evidence="2">
    <location>
        <begin position="1"/>
        <end position="18"/>
    </location>
</feature>
<keyword evidence="4" id="KW-1185">Reference proteome</keyword>
<name>A0A844YYH4_9SPHN</name>
<keyword evidence="2" id="KW-0732">Signal</keyword>
<evidence type="ECO:0000256" key="2">
    <source>
        <dbReference type="SAM" id="SignalP"/>
    </source>
</evidence>
<dbReference type="AlphaFoldDB" id="A0A844YYH4"/>
<feature type="compositionally biased region" description="Low complexity" evidence="1">
    <location>
        <begin position="62"/>
        <end position="73"/>
    </location>
</feature>
<dbReference type="EMBL" id="WTYV01000001">
    <property type="protein sequence ID" value="MXO70783.1"/>
    <property type="molecule type" value="Genomic_DNA"/>
</dbReference>
<sequence>MHLSRTSALALALVPLLAACQAEEPVAPEPAATDVSGGELIAVPADEANPEGVTLPEVTMTPVAPSASASPAE</sequence>
<dbReference type="PROSITE" id="PS51257">
    <property type="entry name" value="PROKAR_LIPOPROTEIN"/>
    <property type="match status" value="1"/>
</dbReference>
<proteinExistence type="predicted"/>
<dbReference type="RefSeq" id="WP_160770655.1">
    <property type="nucleotide sequence ID" value="NZ_WTYV01000001.1"/>
</dbReference>
<comment type="caution">
    <text evidence="3">The sequence shown here is derived from an EMBL/GenBank/DDBJ whole genome shotgun (WGS) entry which is preliminary data.</text>
</comment>
<feature type="region of interest" description="Disordered" evidence="1">
    <location>
        <begin position="51"/>
        <end position="73"/>
    </location>
</feature>
<reference evidence="3 4" key="1">
    <citation type="submission" date="2019-12" db="EMBL/GenBank/DDBJ databases">
        <title>Genomic-based taxomic classification of the family Erythrobacteraceae.</title>
        <authorList>
            <person name="Xu L."/>
        </authorList>
    </citation>
    <scope>NUCLEOTIDE SEQUENCE [LARGE SCALE GENOMIC DNA]</scope>
    <source>
        <strain evidence="3 4">M0322</strain>
    </source>
</reference>